<dbReference type="RefSeq" id="WP_215820058.1">
    <property type="nucleotide sequence ID" value="NZ_JAGSOY010000027.1"/>
</dbReference>
<keyword evidence="2" id="KW-1185">Reference proteome</keyword>
<evidence type="ECO:0000313" key="2">
    <source>
        <dbReference type="Proteomes" id="UP000690515"/>
    </source>
</evidence>
<sequence length="122" mass="13933">MMPSVDKMFQQFIEWFISLAFVSQGDLDAALEEFGGVSGVIEDEFYVSAYEELGRTLANKVDLVTLIDLMQAHNIYLSKNPDHAYYFVEAIIDEVSSKGYNVNALVDVVPEEYQKFLEKRFS</sequence>
<gene>
    <name evidence="1" type="ORF">KCG35_12595</name>
</gene>
<accession>A0ABS5ZF53</accession>
<reference evidence="1 2" key="1">
    <citation type="submission" date="2021-04" db="EMBL/GenBank/DDBJ databases">
        <authorList>
            <person name="Pira H."/>
            <person name="Risdian C."/>
            <person name="Wink J."/>
        </authorList>
    </citation>
    <scope>NUCLEOTIDE SEQUENCE [LARGE SCALE GENOMIC DNA]</scope>
    <source>
        <strain evidence="1 2">WH53</strain>
    </source>
</reference>
<evidence type="ECO:0000313" key="1">
    <source>
        <dbReference type="EMBL" id="MBU2711901.1"/>
    </source>
</evidence>
<dbReference type="EMBL" id="JAGSOY010000027">
    <property type="protein sequence ID" value="MBU2711901.1"/>
    <property type="molecule type" value="Genomic_DNA"/>
</dbReference>
<protein>
    <submittedName>
        <fullName evidence="1">Uncharacterized protein</fullName>
    </submittedName>
</protein>
<proteinExistence type="predicted"/>
<name>A0ABS5ZF53_9GAMM</name>
<organism evidence="1 2">
    <name type="scientific">Zooshikella harenae</name>
    <dbReference type="NCBI Taxonomy" id="2827238"/>
    <lineage>
        <taxon>Bacteria</taxon>
        <taxon>Pseudomonadati</taxon>
        <taxon>Pseudomonadota</taxon>
        <taxon>Gammaproteobacteria</taxon>
        <taxon>Oceanospirillales</taxon>
        <taxon>Zooshikellaceae</taxon>
        <taxon>Zooshikella</taxon>
    </lineage>
</organism>
<comment type="caution">
    <text evidence="1">The sequence shown here is derived from an EMBL/GenBank/DDBJ whole genome shotgun (WGS) entry which is preliminary data.</text>
</comment>
<dbReference type="Proteomes" id="UP000690515">
    <property type="component" value="Unassembled WGS sequence"/>
</dbReference>